<dbReference type="RefSeq" id="XP_033530565.1">
    <property type="nucleotide sequence ID" value="XM_033681544.1"/>
</dbReference>
<feature type="compositionally biased region" description="Basic and acidic residues" evidence="2">
    <location>
        <begin position="71"/>
        <end position="87"/>
    </location>
</feature>
<sequence>MDQTEAELERFRQQWKKEVSARKDHRQSTDAGTSGQAPRSQDAGSTSKSGLPPPHVPAGAARNPYEGWDEVQPHSYHDIEQVSRQRALESSSHPEGLGNPPKSALEHYEEAVTRETQGNLGDSVNLYRKAFRLDSSVHEIYKKKHFPPAAKQNAAERQPTKGSSSQEAERQDPLQALPRPIADLIQEYSHAEISPEAPPTELSPPPPCPMAFLPEELLVEILGHLAISDVASFARAAQVCKRLAYLVTTEETIWKRVCEGDKFGFAAMHYRYVCTIRGNPIVESVLDPTSVEGLTTAHAGLSITDPSTTKIPISLSPSYPTYRHMFRTRPRIRFNGCYISTVNYSRPGGNITSQVTWNSPVLIVTYYRYLRFYRDGTVISLLTTSEPTEVIPVLHEGYLQSKNERNRRLREQLSAATEGVGPDQESHPSSKVMKHALRGRWRLSDPITEGEGDVHIETEGAVAKYTFKMQFALSSAGRGVRNNKLTWKGFWSYNTLTDDWGEFGLKNDKSYWWSRVKSWDVGS</sequence>
<dbReference type="GO" id="GO:0019005">
    <property type="term" value="C:SCF ubiquitin ligase complex"/>
    <property type="evidence" value="ECO:0007669"/>
    <property type="project" value="TreeGrafter"/>
</dbReference>
<evidence type="ECO:0000313" key="4">
    <source>
        <dbReference type="EMBL" id="KAF1808934.1"/>
    </source>
</evidence>
<feature type="compositionally biased region" description="Polar residues" evidence="2">
    <location>
        <begin position="29"/>
        <end position="49"/>
    </location>
</feature>
<dbReference type="Gene3D" id="1.20.1280.50">
    <property type="match status" value="1"/>
</dbReference>
<dbReference type="InterPro" id="IPR001810">
    <property type="entry name" value="F-box_dom"/>
</dbReference>
<dbReference type="GO" id="GO:0005737">
    <property type="term" value="C:cytoplasm"/>
    <property type="evidence" value="ECO:0007669"/>
    <property type="project" value="TreeGrafter"/>
</dbReference>
<evidence type="ECO:0000259" key="3">
    <source>
        <dbReference type="PROSITE" id="PS50181"/>
    </source>
</evidence>
<gene>
    <name evidence="4 6" type="ORF">P152DRAFT_476872</name>
</gene>
<evidence type="ECO:0000256" key="1">
    <source>
        <dbReference type="ARBA" id="ARBA00022786"/>
    </source>
</evidence>
<dbReference type="PANTHER" id="PTHR12874:SF9">
    <property type="entry name" value="F-BOX ONLY PROTEIN 48"/>
    <property type="match status" value="1"/>
</dbReference>
<dbReference type="OrthoDB" id="2117972at2759"/>
<dbReference type="InterPro" id="IPR045464">
    <property type="entry name" value="Hrt3/FBXO9_C"/>
</dbReference>
<evidence type="ECO:0000313" key="6">
    <source>
        <dbReference type="RefSeq" id="XP_033530565.1"/>
    </source>
</evidence>
<keyword evidence="1" id="KW-0833">Ubl conjugation pathway</keyword>
<feature type="region of interest" description="Disordered" evidence="2">
    <location>
        <begin position="1"/>
        <end position="117"/>
    </location>
</feature>
<protein>
    <recommendedName>
        <fullName evidence="3">F-box domain-containing protein</fullName>
    </recommendedName>
</protein>
<reference evidence="6" key="3">
    <citation type="submission" date="2025-04" db="UniProtKB">
        <authorList>
            <consortium name="RefSeq"/>
        </authorList>
    </citation>
    <scope>IDENTIFICATION</scope>
    <source>
        <strain evidence="6">CBS 781.70</strain>
    </source>
</reference>
<evidence type="ECO:0000256" key="2">
    <source>
        <dbReference type="SAM" id="MobiDB-lite"/>
    </source>
</evidence>
<dbReference type="Proteomes" id="UP000504638">
    <property type="component" value="Unplaced"/>
</dbReference>
<dbReference type="SUPFAM" id="SSF81383">
    <property type="entry name" value="F-box domain"/>
    <property type="match status" value="1"/>
</dbReference>
<proteinExistence type="predicted"/>
<accession>A0A6G1FT40</accession>
<feature type="domain" description="F-box" evidence="3">
    <location>
        <begin position="207"/>
        <end position="257"/>
    </location>
</feature>
<dbReference type="Pfam" id="PF12937">
    <property type="entry name" value="F-box-like"/>
    <property type="match status" value="1"/>
</dbReference>
<evidence type="ECO:0000313" key="5">
    <source>
        <dbReference type="Proteomes" id="UP000504638"/>
    </source>
</evidence>
<feature type="compositionally biased region" description="Basic and acidic residues" evidence="2">
    <location>
        <begin position="7"/>
        <end position="28"/>
    </location>
</feature>
<keyword evidence="5" id="KW-1185">Reference proteome</keyword>
<dbReference type="GO" id="GO:0031146">
    <property type="term" value="P:SCF-dependent proteasomal ubiquitin-dependent protein catabolic process"/>
    <property type="evidence" value="ECO:0007669"/>
    <property type="project" value="TreeGrafter"/>
</dbReference>
<organism evidence="4">
    <name type="scientific">Eremomyces bilateralis CBS 781.70</name>
    <dbReference type="NCBI Taxonomy" id="1392243"/>
    <lineage>
        <taxon>Eukaryota</taxon>
        <taxon>Fungi</taxon>
        <taxon>Dikarya</taxon>
        <taxon>Ascomycota</taxon>
        <taxon>Pezizomycotina</taxon>
        <taxon>Dothideomycetes</taxon>
        <taxon>Dothideomycetes incertae sedis</taxon>
        <taxon>Eremomycetales</taxon>
        <taxon>Eremomycetaceae</taxon>
        <taxon>Eremomyces</taxon>
    </lineage>
</organism>
<reference evidence="4 6" key="1">
    <citation type="submission" date="2020-01" db="EMBL/GenBank/DDBJ databases">
        <authorList>
            <consortium name="DOE Joint Genome Institute"/>
            <person name="Haridas S."/>
            <person name="Albert R."/>
            <person name="Binder M."/>
            <person name="Bloem J."/>
            <person name="Labutti K."/>
            <person name="Salamov A."/>
            <person name="Andreopoulos B."/>
            <person name="Baker S.E."/>
            <person name="Barry K."/>
            <person name="Bills G."/>
            <person name="Bluhm B.H."/>
            <person name="Cannon C."/>
            <person name="Castanera R."/>
            <person name="Culley D.E."/>
            <person name="Daum C."/>
            <person name="Ezra D."/>
            <person name="Gonzalez J.B."/>
            <person name="Henrissat B."/>
            <person name="Kuo A."/>
            <person name="Liang C."/>
            <person name="Lipzen A."/>
            <person name="Lutzoni F."/>
            <person name="Magnuson J."/>
            <person name="Mondo S."/>
            <person name="Nolan M."/>
            <person name="Ohm R."/>
            <person name="Pangilinan J."/>
            <person name="Park H.-J."/>
            <person name="Ramirez L."/>
            <person name="Alfaro M."/>
            <person name="Sun H."/>
            <person name="Tritt A."/>
            <person name="Yoshinaga Y."/>
            <person name="Zwiers L.-H."/>
            <person name="Turgeon B.G."/>
            <person name="Goodwin S.B."/>
            <person name="Spatafora J.W."/>
            <person name="Crous P.W."/>
            <person name="Grigoriev I.V."/>
        </authorList>
    </citation>
    <scope>NUCLEOTIDE SEQUENCE</scope>
    <source>
        <strain evidence="4 6">CBS 781.70</strain>
    </source>
</reference>
<dbReference type="InterPro" id="IPR036047">
    <property type="entry name" value="F-box-like_dom_sf"/>
</dbReference>
<dbReference type="GeneID" id="54422114"/>
<feature type="region of interest" description="Disordered" evidence="2">
    <location>
        <begin position="145"/>
        <end position="175"/>
    </location>
</feature>
<name>A0A6G1FT40_9PEZI</name>
<dbReference type="PROSITE" id="PS50181">
    <property type="entry name" value="FBOX"/>
    <property type="match status" value="1"/>
</dbReference>
<dbReference type="Pfam" id="PF19270">
    <property type="entry name" value="FBO_C"/>
    <property type="match status" value="1"/>
</dbReference>
<dbReference type="EMBL" id="ML975177">
    <property type="protein sequence ID" value="KAF1808934.1"/>
    <property type="molecule type" value="Genomic_DNA"/>
</dbReference>
<dbReference type="PANTHER" id="PTHR12874">
    <property type="entry name" value="F-BOX ONLY PROTEIN 48-RELATED"/>
    <property type="match status" value="1"/>
</dbReference>
<reference evidence="6" key="2">
    <citation type="submission" date="2020-04" db="EMBL/GenBank/DDBJ databases">
        <authorList>
            <consortium name="NCBI Genome Project"/>
        </authorList>
    </citation>
    <scope>NUCLEOTIDE SEQUENCE</scope>
    <source>
        <strain evidence="6">CBS 781.70</strain>
    </source>
</reference>
<dbReference type="AlphaFoldDB" id="A0A6G1FT40"/>
<feature type="compositionally biased region" description="Basic and acidic residues" evidence="2">
    <location>
        <begin position="104"/>
        <end position="113"/>
    </location>
</feature>